<feature type="signal peptide" evidence="1">
    <location>
        <begin position="1"/>
        <end position="20"/>
    </location>
</feature>
<sequence length="76" mass="8396">MRLLTLPTIFLTLLTLSATAQDLPDPVDPVPSPTPPSRAERCYNRCLTKRLVNCPDPEIYTVYSSSPLLSVPRIIG</sequence>
<keyword evidence="3" id="KW-1185">Reference proteome</keyword>
<dbReference type="EMBL" id="ML220150">
    <property type="protein sequence ID" value="TGZ77699.1"/>
    <property type="molecule type" value="Genomic_DNA"/>
</dbReference>
<evidence type="ECO:0000313" key="3">
    <source>
        <dbReference type="Proteomes" id="UP000298138"/>
    </source>
</evidence>
<keyword evidence="1" id="KW-0732">Signal</keyword>
<dbReference type="AlphaFoldDB" id="A0A4S2MQR0"/>
<name>A0A4S2MQR0_9PEZI</name>
<proteinExistence type="predicted"/>
<gene>
    <name evidence="2" type="ORF">EX30DRAFT_343915</name>
</gene>
<accession>A0A4S2MQR0</accession>
<feature type="chain" id="PRO_5020965543" evidence="1">
    <location>
        <begin position="21"/>
        <end position="76"/>
    </location>
</feature>
<dbReference type="InParanoid" id="A0A4S2MQR0"/>
<protein>
    <submittedName>
        <fullName evidence="2">Uncharacterized protein</fullName>
    </submittedName>
</protein>
<evidence type="ECO:0000256" key="1">
    <source>
        <dbReference type="SAM" id="SignalP"/>
    </source>
</evidence>
<evidence type="ECO:0000313" key="2">
    <source>
        <dbReference type="EMBL" id="TGZ77699.1"/>
    </source>
</evidence>
<reference evidence="2 3" key="1">
    <citation type="submission" date="2019-04" db="EMBL/GenBank/DDBJ databases">
        <title>Comparative genomics and transcriptomics to analyze fruiting body development in filamentous ascomycetes.</title>
        <authorList>
            <consortium name="DOE Joint Genome Institute"/>
            <person name="Lutkenhaus R."/>
            <person name="Traeger S."/>
            <person name="Breuer J."/>
            <person name="Kuo A."/>
            <person name="Lipzen A."/>
            <person name="Pangilinan J."/>
            <person name="Dilworth D."/>
            <person name="Sandor L."/>
            <person name="Poggeler S."/>
            <person name="Barry K."/>
            <person name="Grigoriev I.V."/>
            <person name="Nowrousian M."/>
        </authorList>
    </citation>
    <scope>NUCLEOTIDE SEQUENCE [LARGE SCALE GENOMIC DNA]</scope>
    <source>
        <strain evidence="2 3">CBS 389.68</strain>
    </source>
</reference>
<dbReference type="Proteomes" id="UP000298138">
    <property type="component" value="Unassembled WGS sequence"/>
</dbReference>
<organism evidence="2 3">
    <name type="scientific">Ascodesmis nigricans</name>
    <dbReference type="NCBI Taxonomy" id="341454"/>
    <lineage>
        <taxon>Eukaryota</taxon>
        <taxon>Fungi</taxon>
        <taxon>Dikarya</taxon>
        <taxon>Ascomycota</taxon>
        <taxon>Pezizomycotina</taxon>
        <taxon>Pezizomycetes</taxon>
        <taxon>Pezizales</taxon>
        <taxon>Ascodesmidaceae</taxon>
        <taxon>Ascodesmis</taxon>
    </lineage>
</organism>